<feature type="binding site" evidence="7">
    <location>
        <position position="309"/>
    </location>
    <ligand>
        <name>substrate</name>
    </ligand>
</feature>
<dbReference type="EMBL" id="FOJY01000001">
    <property type="protein sequence ID" value="SFA72501.1"/>
    <property type="molecule type" value="Genomic_DNA"/>
</dbReference>
<evidence type="ECO:0000313" key="10">
    <source>
        <dbReference type="EMBL" id="SFA72501.1"/>
    </source>
</evidence>
<dbReference type="GO" id="GO:0006145">
    <property type="term" value="P:purine nucleobase catabolic process"/>
    <property type="evidence" value="ECO:0007669"/>
    <property type="project" value="TreeGrafter"/>
</dbReference>
<dbReference type="InterPro" id="IPR024403">
    <property type="entry name" value="DHOase_cat"/>
</dbReference>
<feature type="binding site" evidence="7">
    <location>
        <begin position="323"/>
        <end position="324"/>
    </location>
    <ligand>
        <name>substrate</name>
    </ligand>
</feature>
<feature type="binding site" evidence="7">
    <location>
        <position position="232"/>
    </location>
    <ligand>
        <name>Zn(2+)</name>
        <dbReference type="ChEBI" id="CHEBI:29105"/>
        <label>2</label>
    </ligand>
</feature>
<dbReference type="InterPro" id="IPR032466">
    <property type="entry name" value="Metal_Hydrolase"/>
</dbReference>
<accession>A0A1I0V839</accession>
<dbReference type="Gene3D" id="2.30.40.10">
    <property type="entry name" value="Urease, subunit C, domain 1"/>
    <property type="match status" value="1"/>
</dbReference>
<protein>
    <recommendedName>
        <fullName evidence="7">Dihydroorotase</fullName>
        <shortName evidence="7">DHOase</shortName>
        <ecNumber evidence="7">3.5.2.3</ecNumber>
    </recommendedName>
</protein>
<dbReference type="GO" id="GO:0044205">
    <property type="term" value="P:'de novo' UMP biosynthetic process"/>
    <property type="evidence" value="ECO:0007669"/>
    <property type="project" value="UniProtKB-UniRule"/>
</dbReference>
<feature type="domain" description="Dihydroorotase catalytic" evidence="9">
    <location>
        <begin position="51"/>
        <end position="236"/>
    </location>
</feature>
<feature type="active site" evidence="7">
    <location>
        <position position="305"/>
    </location>
</feature>
<dbReference type="NCBIfam" id="TIGR00857">
    <property type="entry name" value="pyrC_multi"/>
    <property type="match status" value="1"/>
</dbReference>
<feature type="binding site" evidence="7">
    <location>
        <position position="152"/>
    </location>
    <ligand>
        <name>Zn(2+)</name>
        <dbReference type="ChEBI" id="CHEBI:29105"/>
        <label>1</label>
    </ligand>
</feature>
<dbReference type="InterPro" id="IPR002195">
    <property type="entry name" value="Dihydroorotase_CS"/>
</dbReference>
<dbReference type="OrthoDB" id="9765462at2"/>
<evidence type="ECO:0000256" key="1">
    <source>
        <dbReference type="ARBA" id="ARBA00002368"/>
    </source>
</evidence>
<evidence type="ECO:0000256" key="6">
    <source>
        <dbReference type="ARBA" id="ARBA00022975"/>
    </source>
</evidence>
<dbReference type="Gene3D" id="3.20.20.140">
    <property type="entry name" value="Metal-dependent hydrolases"/>
    <property type="match status" value="1"/>
</dbReference>
<dbReference type="InterPro" id="IPR013108">
    <property type="entry name" value="Amidohydro_3"/>
</dbReference>
<dbReference type="PROSITE" id="PS00483">
    <property type="entry name" value="DIHYDROOROTASE_2"/>
    <property type="match status" value="1"/>
</dbReference>
<dbReference type="HAMAP" id="MF_00220_B">
    <property type="entry name" value="PyrC_classI_B"/>
    <property type="match status" value="1"/>
</dbReference>
<dbReference type="PROSITE" id="PS00482">
    <property type="entry name" value="DIHYDROOROTASE_1"/>
    <property type="match status" value="1"/>
</dbReference>
<dbReference type="Pfam" id="PF07969">
    <property type="entry name" value="Amidohydro_3"/>
    <property type="match status" value="1"/>
</dbReference>
<dbReference type="GO" id="GO:0008270">
    <property type="term" value="F:zinc ion binding"/>
    <property type="evidence" value="ECO:0007669"/>
    <property type="project" value="UniProtKB-UniRule"/>
</dbReference>
<dbReference type="InterPro" id="IPR050138">
    <property type="entry name" value="DHOase/Allantoinase_Hydrolase"/>
</dbReference>
<comment type="similarity">
    <text evidence="2 7">Belongs to the metallo-dependent hydrolases superfamily. DHOase family. Class I DHOase subfamily.</text>
</comment>
<dbReference type="GO" id="GO:0005737">
    <property type="term" value="C:cytoplasm"/>
    <property type="evidence" value="ECO:0007669"/>
    <property type="project" value="TreeGrafter"/>
</dbReference>
<dbReference type="Proteomes" id="UP000198838">
    <property type="component" value="Unassembled WGS sequence"/>
</dbReference>
<dbReference type="SUPFAM" id="SSF51338">
    <property type="entry name" value="Composite domain of metallo-dependent hydrolases"/>
    <property type="match status" value="1"/>
</dbReference>
<dbReference type="InterPro" id="IPR004722">
    <property type="entry name" value="DHOase"/>
</dbReference>
<feature type="binding site" evidence="7">
    <location>
        <position position="152"/>
    </location>
    <ligand>
        <name>Zn(2+)</name>
        <dbReference type="ChEBI" id="CHEBI:29105"/>
        <label>2</label>
    </ligand>
</feature>
<dbReference type="UniPathway" id="UPA00070">
    <property type="reaction ID" value="UER00117"/>
</dbReference>
<evidence type="ECO:0000256" key="4">
    <source>
        <dbReference type="ARBA" id="ARBA00022801"/>
    </source>
</evidence>
<dbReference type="SUPFAM" id="SSF51556">
    <property type="entry name" value="Metallo-dependent hydrolases"/>
    <property type="match status" value="1"/>
</dbReference>
<proteinExistence type="inferred from homology"/>
<feature type="binding site" evidence="7">
    <location>
        <begin position="62"/>
        <end position="64"/>
    </location>
    <ligand>
        <name>substrate</name>
    </ligand>
</feature>
<dbReference type="AlphaFoldDB" id="A0A1I0V839"/>
<comment type="catalytic activity">
    <reaction evidence="7">
        <text>(S)-dihydroorotate + H2O = N-carbamoyl-L-aspartate + H(+)</text>
        <dbReference type="Rhea" id="RHEA:24296"/>
        <dbReference type="ChEBI" id="CHEBI:15377"/>
        <dbReference type="ChEBI" id="CHEBI:15378"/>
        <dbReference type="ChEBI" id="CHEBI:30864"/>
        <dbReference type="ChEBI" id="CHEBI:32814"/>
        <dbReference type="EC" id="3.5.2.3"/>
    </reaction>
</comment>
<feature type="binding site" evidence="7">
    <location>
        <position position="305"/>
    </location>
    <ligand>
        <name>Zn(2+)</name>
        <dbReference type="ChEBI" id="CHEBI:29105"/>
        <label>1</label>
    </ligand>
</feature>
<feature type="binding site" evidence="7">
    <location>
        <position position="94"/>
    </location>
    <ligand>
        <name>substrate</name>
    </ligand>
</feature>
<feature type="binding site" evidence="7">
    <location>
        <position position="179"/>
    </location>
    <ligand>
        <name>Zn(2+)</name>
        <dbReference type="ChEBI" id="CHEBI:29105"/>
        <label>2</label>
    </ligand>
</feature>
<sequence length="427" mass="46379">MNILVKNGRVVDPDTKRDGKFDILIKDDLISEVSPTIDCKADQIIDADGCFVMPGFIDMHVHLRDPGLTHKETIESGAKAAVRGGFTTICAMPNTKPVCDNAEVVEYIKSKADNADLCNILPIGAITKNQSGEELADIKEMENAGIIGISEDGKSVMNSLIYKNAMEIALESDMLVLAHCEDINLVDGGVMNDDSNAKRLHLKGISNEVEDIIIARDILLSNMTGARLHICHVSTKSGVEIIRFAKQHGLKVTAECCPHHFSLSSNDIKEDDANFKMNPPLRTLDDVNAIIEGLRDGSIDVISTDHAPHHTDEKAGGFNSAPFGITGLETALGVTVTYLLDKGLITPLEMAQITSYNAAKILKIDKGSLKEGKVADIVIFDPDKTYTVDSSKFASMGKNTPYDGKILKGEVKYTIVSGNIKYNSYEE</sequence>
<evidence type="ECO:0000313" key="11">
    <source>
        <dbReference type="Proteomes" id="UP000198838"/>
    </source>
</evidence>
<keyword evidence="6 7" id="KW-0665">Pyrimidine biosynthesis</keyword>
<keyword evidence="3 7" id="KW-0479">Metal-binding</keyword>
<dbReference type="InterPro" id="IPR011059">
    <property type="entry name" value="Metal-dep_hydrolase_composite"/>
</dbReference>
<evidence type="ECO:0000259" key="8">
    <source>
        <dbReference type="Pfam" id="PF07969"/>
    </source>
</evidence>
<feature type="binding site" evidence="7">
    <location>
        <position position="60"/>
    </location>
    <ligand>
        <name>Zn(2+)</name>
        <dbReference type="ChEBI" id="CHEBI:29105"/>
        <label>1</label>
    </ligand>
</feature>
<keyword evidence="5 7" id="KW-0862">Zinc</keyword>
<dbReference type="GO" id="GO:0004038">
    <property type="term" value="F:allantoinase activity"/>
    <property type="evidence" value="ECO:0007669"/>
    <property type="project" value="TreeGrafter"/>
</dbReference>
<name>A0A1I0V839_9FIRM</name>
<dbReference type="GO" id="GO:0004151">
    <property type="term" value="F:dihydroorotase activity"/>
    <property type="evidence" value="ECO:0007669"/>
    <property type="project" value="UniProtKB-UniRule"/>
</dbReference>
<comment type="cofactor">
    <cofactor evidence="7">
        <name>Zn(2+)</name>
        <dbReference type="ChEBI" id="CHEBI:29105"/>
    </cofactor>
    <text evidence="7">Binds 2 Zn(2+) ions per subunit.</text>
</comment>
<feature type="domain" description="Amidohydrolase 3" evidence="8">
    <location>
        <begin position="310"/>
        <end position="420"/>
    </location>
</feature>
<organism evidence="10 11">
    <name type="scientific">Acetitomaculum ruminis DSM 5522</name>
    <dbReference type="NCBI Taxonomy" id="1120918"/>
    <lineage>
        <taxon>Bacteria</taxon>
        <taxon>Bacillati</taxon>
        <taxon>Bacillota</taxon>
        <taxon>Clostridia</taxon>
        <taxon>Lachnospirales</taxon>
        <taxon>Lachnospiraceae</taxon>
        <taxon>Acetitomaculum</taxon>
    </lineage>
</organism>
<comment type="pathway">
    <text evidence="7">Pyrimidine metabolism; UMP biosynthesis via de novo pathway; (S)-dihydroorotate from bicarbonate: step 3/3.</text>
</comment>
<evidence type="ECO:0000256" key="2">
    <source>
        <dbReference type="ARBA" id="ARBA00010286"/>
    </source>
</evidence>
<feature type="binding site" evidence="7">
    <location>
        <position position="62"/>
    </location>
    <ligand>
        <name>Zn(2+)</name>
        <dbReference type="ChEBI" id="CHEBI:29105"/>
        <label>1</label>
    </ligand>
</feature>
<gene>
    <name evidence="7" type="primary">pyrC</name>
    <name evidence="10" type="ORF">SAMN05216249_101213</name>
</gene>
<reference evidence="10 11" key="1">
    <citation type="submission" date="2016-10" db="EMBL/GenBank/DDBJ databases">
        <authorList>
            <person name="de Groot N.N."/>
        </authorList>
    </citation>
    <scope>NUCLEOTIDE SEQUENCE [LARGE SCALE GENOMIC DNA]</scope>
    <source>
        <strain evidence="10 11">DSM 5522</strain>
    </source>
</reference>
<feature type="binding site" evidence="7">
    <location>
        <position position="278"/>
    </location>
    <ligand>
        <name>substrate</name>
    </ligand>
</feature>
<dbReference type="STRING" id="1120918.SAMN05216249_101213"/>
<keyword evidence="4 7" id="KW-0378">Hydrolase</keyword>
<keyword evidence="11" id="KW-1185">Reference proteome</keyword>
<evidence type="ECO:0000256" key="7">
    <source>
        <dbReference type="HAMAP-Rule" id="MF_00220"/>
    </source>
</evidence>
<evidence type="ECO:0000259" key="9">
    <source>
        <dbReference type="Pfam" id="PF12890"/>
    </source>
</evidence>
<evidence type="ECO:0000256" key="5">
    <source>
        <dbReference type="ARBA" id="ARBA00022833"/>
    </source>
</evidence>
<dbReference type="EC" id="3.5.2.3" evidence="7"/>
<evidence type="ECO:0000256" key="3">
    <source>
        <dbReference type="ARBA" id="ARBA00022723"/>
    </source>
</evidence>
<dbReference type="RefSeq" id="WP_092869921.1">
    <property type="nucleotide sequence ID" value="NZ_FOJY01000001.1"/>
</dbReference>
<dbReference type="PANTHER" id="PTHR43668">
    <property type="entry name" value="ALLANTOINASE"/>
    <property type="match status" value="1"/>
</dbReference>
<dbReference type="Pfam" id="PF12890">
    <property type="entry name" value="DHOase"/>
    <property type="match status" value="1"/>
</dbReference>
<comment type="function">
    <text evidence="1 7">Catalyzes the reversible cyclization of carbamoyl aspartate to dihydroorotate.</text>
</comment>
<dbReference type="PANTHER" id="PTHR43668:SF2">
    <property type="entry name" value="ALLANTOINASE"/>
    <property type="match status" value="1"/>
</dbReference>
<dbReference type="CDD" id="cd01317">
    <property type="entry name" value="DHOase_IIa"/>
    <property type="match status" value="1"/>
</dbReference>